<dbReference type="SMART" id="SM00581">
    <property type="entry name" value="PSP"/>
    <property type="match status" value="1"/>
</dbReference>
<dbReference type="InterPro" id="IPR007180">
    <property type="entry name" value="DUF382"/>
</dbReference>
<dbReference type="OMA" id="ADSHEPN"/>
<evidence type="ECO:0000313" key="3">
    <source>
        <dbReference type="EMBL" id="KNE73102.1"/>
    </source>
</evidence>
<proteinExistence type="predicted"/>
<feature type="compositionally biased region" description="Basic residues" evidence="1">
    <location>
        <begin position="38"/>
        <end position="54"/>
    </location>
</feature>
<protein>
    <recommendedName>
        <fullName evidence="2">PSP proline-rich domain-containing protein</fullName>
    </recommendedName>
</protein>
<dbReference type="EMBL" id="GG745388">
    <property type="protein sequence ID" value="KNE73102.1"/>
    <property type="molecule type" value="Genomic_DNA"/>
</dbReference>
<feature type="region of interest" description="Disordered" evidence="1">
    <location>
        <begin position="410"/>
        <end position="440"/>
    </location>
</feature>
<reference evidence="4" key="2">
    <citation type="submission" date="2009-11" db="EMBL/GenBank/DDBJ databases">
        <title>The Genome Sequence of Allomyces macrogynus strain ATCC 38327.</title>
        <authorList>
            <consortium name="The Broad Institute Genome Sequencing Platform"/>
            <person name="Russ C."/>
            <person name="Cuomo C."/>
            <person name="Shea T."/>
            <person name="Young S.K."/>
            <person name="Zeng Q."/>
            <person name="Koehrsen M."/>
            <person name="Haas B."/>
            <person name="Borodovsky M."/>
            <person name="Guigo R."/>
            <person name="Alvarado L."/>
            <person name="Berlin A."/>
            <person name="Borenstein D."/>
            <person name="Chen Z."/>
            <person name="Engels R."/>
            <person name="Freedman E."/>
            <person name="Gellesch M."/>
            <person name="Goldberg J."/>
            <person name="Griggs A."/>
            <person name="Gujja S."/>
            <person name="Heiman D."/>
            <person name="Hepburn T."/>
            <person name="Howarth C."/>
            <person name="Jen D."/>
            <person name="Larson L."/>
            <person name="Lewis B."/>
            <person name="Mehta T."/>
            <person name="Park D."/>
            <person name="Pearson M."/>
            <person name="Roberts A."/>
            <person name="Saif S."/>
            <person name="Shenoy N."/>
            <person name="Sisk P."/>
            <person name="Stolte C."/>
            <person name="Sykes S."/>
            <person name="Walk T."/>
            <person name="White J."/>
            <person name="Yandava C."/>
            <person name="Burger G."/>
            <person name="Gray M.W."/>
            <person name="Holland P.W.H."/>
            <person name="King N."/>
            <person name="Lang F.B.F."/>
            <person name="Roger A.J."/>
            <person name="Ruiz-Trillo I."/>
            <person name="Lander E."/>
            <person name="Nusbaum C."/>
        </authorList>
    </citation>
    <scope>NUCLEOTIDE SEQUENCE [LARGE SCALE GENOMIC DNA]</scope>
    <source>
        <strain evidence="4">ATCC 38327</strain>
    </source>
</reference>
<name>A0A0L0TEC4_ALLM3</name>
<dbReference type="eggNOG" id="KOG2330">
    <property type="taxonomic scope" value="Eukaryota"/>
</dbReference>
<feature type="domain" description="PSP proline-rich" evidence="2">
    <location>
        <begin position="308"/>
        <end position="362"/>
    </location>
</feature>
<dbReference type="PANTHER" id="PTHR12785">
    <property type="entry name" value="SPLICING FACTOR 3B"/>
    <property type="match status" value="1"/>
</dbReference>
<feature type="region of interest" description="Disordered" evidence="1">
    <location>
        <begin position="542"/>
        <end position="594"/>
    </location>
</feature>
<feature type="region of interest" description="Disordered" evidence="1">
    <location>
        <begin position="115"/>
        <end position="159"/>
    </location>
</feature>
<dbReference type="PANTHER" id="PTHR12785:SF6">
    <property type="entry name" value="SPLICING FACTOR 3B SUBUNIT 2"/>
    <property type="match status" value="1"/>
</dbReference>
<feature type="compositionally biased region" description="Polar residues" evidence="1">
    <location>
        <begin position="551"/>
        <end position="563"/>
    </location>
</feature>
<evidence type="ECO:0000259" key="2">
    <source>
        <dbReference type="SMART" id="SM00581"/>
    </source>
</evidence>
<dbReference type="OrthoDB" id="10260794at2759"/>
<feature type="compositionally biased region" description="Basic and acidic residues" evidence="1">
    <location>
        <begin position="583"/>
        <end position="594"/>
    </location>
</feature>
<dbReference type="VEuPathDB" id="FungiDB:AMAG_17255"/>
<feature type="compositionally biased region" description="Acidic residues" evidence="1">
    <location>
        <begin position="418"/>
        <end position="440"/>
    </location>
</feature>
<dbReference type="InterPro" id="IPR052584">
    <property type="entry name" value="U2_snRNP_Complex_Component"/>
</dbReference>
<keyword evidence="4" id="KW-1185">Reference proteome</keyword>
<evidence type="ECO:0000313" key="4">
    <source>
        <dbReference type="Proteomes" id="UP000054350"/>
    </source>
</evidence>
<feature type="region of interest" description="Disordered" evidence="1">
    <location>
        <begin position="1"/>
        <end position="85"/>
    </location>
</feature>
<accession>A0A0L0TEC4</accession>
<organism evidence="3 4">
    <name type="scientific">Allomyces macrogynus (strain ATCC 38327)</name>
    <name type="common">Allomyces javanicus var. macrogynus</name>
    <dbReference type="NCBI Taxonomy" id="578462"/>
    <lineage>
        <taxon>Eukaryota</taxon>
        <taxon>Fungi</taxon>
        <taxon>Fungi incertae sedis</taxon>
        <taxon>Blastocladiomycota</taxon>
        <taxon>Blastocladiomycetes</taxon>
        <taxon>Blastocladiales</taxon>
        <taxon>Blastocladiaceae</taxon>
        <taxon>Allomyces</taxon>
    </lineage>
</organism>
<sequence>MVTAAAPSAAPLPLPTLSSANGADQASSSPAPTTAAKNGKKAAPARRRRKKKGKSTATESAQDDHDLDATPDPPTTSLAEPLLNVDIEYVPKTVDVGDMAEYFGSVFAKFTPAEPEAGDKDAADHAGADQDDAAKDQGSDTDEDNDEDMDDAQQEMSNRKLRKLNRLSVAELKQLVDKPEVVEWVDVTAADPKLLVDLKSTRNTVPVPIHWSQKRKYLQNKRGLEKAPFELPEFIKATGVQEMREAVGAKDENATLKAKTRERVAPKMGKLVIDYAKLHDAFFKWQTKPDMTSFGEMYYEGREFETKLKNVRPGAPLSEGLRRALNMPPMAPPPWLLSMQRYGPPPSYPGLKIPGLNAPIPPGAQWGFHPGGWGKPPVDEYGRPLYGDVFGTMYDAAQYDVYLPPGAKELWGEIPPQADEDEEESEDDEIASEGEDMDLGQDEAVDHVEAITTLGGDDADDARPTVVDLVPRMGDDDAELDEYMAALNAPEDLDLRKSTAVVEPDDASAPRRELYTVLEERKVNVGMGLMGTDRVYDIRKRPADEMAETPMSMSASTIPTAPSTLGRAATSDSVTDAAKKKRKIEDKKRKDFKF</sequence>
<feature type="compositionally biased region" description="Low complexity" evidence="1">
    <location>
        <begin position="1"/>
        <end position="37"/>
    </location>
</feature>
<dbReference type="STRING" id="578462.A0A0L0TEC4"/>
<dbReference type="InterPro" id="IPR006568">
    <property type="entry name" value="PSP_pro-rich"/>
</dbReference>
<dbReference type="Proteomes" id="UP000054350">
    <property type="component" value="Unassembled WGS sequence"/>
</dbReference>
<feature type="compositionally biased region" description="Basic and acidic residues" evidence="1">
    <location>
        <begin position="117"/>
        <end position="138"/>
    </location>
</feature>
<feature type="compositionally biased region" description="Acidic residues" evidence="1">
    <location>
        <begin position="139"/>
        <end position="153"/>
    </location>
</feature>
<evidence type="ECO:0000256" key="1">
    <source>
        <dbReference type="SAM" id="MobiDB-lite"/>
    </source>
</evidence>
<gene>
    <name evidence="3" type="ORF">AMAG_17255</name>
</gene>
<dbReference type="AlphaFoldDB" id="A0A0L0TEC4"/>
<reference evidence="3 4" key="1">
    <citation type="submission" date="2009-11" db="EMBL/GenBank/DDBJ databases">
        <title>Annotation of Allomyces macrogynus ATCC 38327.</title>
        <authorList>
            <consortium name="The Broad Institute Genome Sequencing Platform"/>
            <person name="Russ C."/>
            <person name="Cuomo C."/>
            <person name="Burger G."/>
            <person name="Gray M.W."/>
            <person name="Holland P.W.H."/>
            <person name="King N."/>
            <person name="Lang F.B.F."/>
            <person name="Roger A.J."/>
            <person name="Ruiz-Trillo I."/>
            <person name="Young S.K."/>
            <person name="Zeng Q."/>
            <person name="Gargeya S."/>
            <person name="Fitzgerald M."/>
            <person name="Haas B."/>
            <person name="Abouelleil A."/>
            <person name="Alvarado L."/>
            <person name="Arachchi H.M."/>
            <person name="Berlin A."/>
            <person name="Chapman S.B."/>
            <person name="Gearin G."/>
            <person name="Goldberg J."/>
            <person name="Griggs A."/>
            <person name="Gujja S."/>
            <person name="Hansen M."/>
            <person name="Heiman D."/>
            <person name="Howarth C."/>
            <person name="Larimer J."/>
            <person name="Lui A."/>
            <person name="MacDonald P.J.P."/>
            <person name="McCowen C."/>
            <person name="Montmayeur A."/>
            <person name="Murphy C."/>
            <person name="Neiman D."/>
            <person name="Pearson M."/>
            <person name="Priest M."/>
            <person name="Roberts A."/>
            <person name="Saif S."/>
            <person name="Shea T."/>
            <person name="Sisk P."/>
            <person name="Stolte C."/>
            <person name="Sykes S."/>
            <person name="Wortman J."/>
            <person name="Nusbaum C."/>
            <person name="Birren B."/>
        </authorList>
    </citation>
    <scope>NUCLEOTIDE SEQUENCE [LARGE SCALE GENOMIC DNA]</scope>
    <source>
        <strain evidence="3 4">ATCC 38327</strain>
    </source>
</reference>
<dbReference type="Pfam" id="PF04037">
    <property type="entry name" value="DUF382"/>
    <property type="match status" value="1"/>
</dbReference>
<dbReference type="GO" id="GO:0005634">
    <property type="term" value="C:nucleus"/>
    <property type="evidence" value="ECO:0007669"/>
    <property type="project" value="InterPro"/>
</dbReference>
<dbReference type="Pfam" id="PF04046">
    <property type="entry name" value="PSP"/>
    <property type="match status" value="1"/>
</dbReference>